<dbReference type="RefSeq" id="WP_303307835.1">
    <property type="nucleotide sequence ID" value="NZ_JAODOP010000004.1"/>
</dbReference>
<proteinExistence type="predicted"/>
<comment type="caution">
    <text evidence="1">The sequence shown here is derived from an EMBL/GenBank/DDBJ whole genome shotgun (WGS) entry which is preliminary data.</text>
</comment>
<name>A0ABU7XXT3_9FLAO</name>
<keyword evidence="2" id="KW-1185">Reference proteome</keyword>
<evidence type="ECO:0008006" key="3">
    <source>
        <dbReference type="Google" id="ProtNLM"/>
    </source>
</evidence>
<dbReference type="Proteomes" id="UP001337305">
    <property type="component" value="Unassembled WGS sequence"/>
</dbReference>
<evidence type="ECO:0000313" key="2">
    <source>
        <dbReference type="Proteomes" id="UP001337305"/>
    </source>
</evidence>
<evidence type="ECO:0000313" key="1">
    <source>
        <dbReference type="EMBL" id="MEF3835550.1"/>
    </source>
</evidence>
<dbReference type="EMBL" id="JAODOP010000004">
    <property type="protein sequence ID" value="MEF3835550.1"/>
    <property type="molecule type" value="Genomic_DNA"/>
</dbReference>
<reference evidence="1 2" key="1">
    <citation type="submission" date="2022-09" db="EMBL/GenBank/DDBJ databases">
        <title>Genome sequencing of Flavivirga sp. MEBiC05379.</title>
        <authorList>
            <person name="Oh H.-M."/>
            <person name="Kwon K.K."/>
            <person name="Park M.J."/>
            <person name="Yang S.-H."/>
        </authorList>
    </citation>
    <scope>NUCLEOTIDE SEQUENCE [LARGE SCALE GENOMIC DNA]</scope>
    <source>
        <strain evidence="1 2">MEBiC05379</strain>
    </source>
</reference>
<protein>
    <recommendedName>
        <fullName evidence="3">DUF4861 domain-containing protein</fullName>
    </recommendedName>
</protein>
<organism evidence="1 2">
    <name type="scientific">Flavivirga spongiicola</name>
    <dbReference type="NCBI Taxonomy" id="421621"/>
    <lineage>
        <taxon>Bacteria</taxon>
        <taxon>Pseudomonadati</taxon>
        <taxon>Bacteroidota</taxon>
        <taxon>Flavobacteriia</taxon>
        <taxon>Flavobacteriales</taxon>
        <taxon>Flavobacteriaceae</taxon>
        <taxon>Flavivirga</taxon>
    </lineage>
</organism>
<accession>A0ABU7XXT3</accession>
<gene>
    <name evidence="1" type="ORF">N1F79_20665</name>
</gene>
<sequence>MKFRCTINSRFSFNLTGSLIAIKKKRLFILSIVAVSLTSCCYNNSTVLLKIKVEEQVGLNRPLEYIEIILPRVETYQEGDKIYAYSIDEGKQIGVQVIEKKKEIQIVFPITIKENETKEYIIKVESDKNIETHTDLNVLGEKLDVMIENKYFSASFKEFIGYKEEKLSSGHLGSISLKEFGNIILERKDPNLKMHWGPNFGKENLNYRTMAHLTSPDSCFTSTKGPYYFSLFRRGHIEGYEKIWLQGEYKFYAGLPYFVFSSEMIFTDDDSLNLLRNDEMTMDSLFTNVVFPKSNGEIIDLLLYDESEMAYLDGNPITDDASWLFFYNKSKSYAFGSIRLHYDNTNLYGGDSPIERSHTKITSSTNSGRYWNRRLINSKNTFVPKGSKYKEKNAYIVFKADKNDPAKTIEYFYKCLKHPVKISYEPYL</sequence>